<comment type="caution">
    <text evidence="2">The sequence shown here is derived from an EMBL/GenBank/DDBJ whole genome shotgun (WGS) entry which is preliminary data.</text>
</comment>
<keyword evidence="1" id="KW-0813">Transport</keyword>
<accession>A0A927BYQ1</accession>
<organism evidence="2 3">
    <name type="scientific">Spongiibacter pelagi</name>
    <dbReference type="NCBI Taxonomy" id="2760804"/>
    <lineage>
        <taxon>Bacteria</taxon>
        <taxon>Pseudomonadati</taxon>
        <taxon>Pseudomonadota</taxon>
        <taxon>Gammaproteobacteria</taxon>
        <taxon>Cellvibrionales</taxon>
        <taxon>Spongiibacteraceae</taxon>
        <taxon>Spongiibacter</taxon>
    </lineage>
</organism>
<feature type="transmembrane region" description="Helical" evidence="1">
    <location>
        <begin position="218"/>
        <end position="246"/>
    </location>
</feature>
<dbReference type="EMBL" id="JACXLD010000001">
    <property type="protein sequence ID" value="MBD2858014.1"/>
    <property type="molecule type" value="Genomic_DNA"/>
</dbReference>
<dbReference type="HAMAP" id="MF_02088">
    <property type="entry name" value="Q_prec_transport"/>
    <property type="match status" value="1"/>
</dbReference>
<keyword evidence="1" id="KW-0997">Cell inner membrane</keyword>
<reference evidence="2" key="1">
    <citation type="submission" date="2020-09" db="EMBL/GenBank/DDBJ databases">
        <authorList>
            <person name="Yoon J.-W."/>
        </authorList>
    </citation>
    <scope>NUCLEOTIDE SEQUENCE</scope>
    <source>
        <strain evidence="2">KMU-158</strain>
    </source>
</reference>
<dbReference type="NCBIfam" id="TIGR00697">
    <property type="entry name" value="queuosine precursor transporter"/>
    <property type="match status" value="1"/>
</dbReference>
<keyword evidence="1" id="KW-1133">Transmembrane helix</keyword>
<evidence type="ECO:0000313" key="2">
    <source>
        <dbReference type="EMBL" id="MBD2858014.1"/>
    </source>
</evidence>
<evidence type="ECO:0000256" key="1">
    <source>
        <dbReference type="HAMAP-Rule" id="MF_02088"/>
    </source>
</evidence>
<proteinExistence type="inferred from homology"/>
<dbReference type="PANTHER" id="PTHR34300">
    <property type="entry name" value="QUEUOSINE PRECURSOR TRANSPORTER-RELATED"/>
    <property type="match status" value="1"/>
</dbReference>
<protein>
    <recommendedName>
        <fullName evidence="1">Probable queuosine precursor transporter</fullName>
        <shortName evidence="1">Q precursor transporter</shortName>
    </recommendedName>
</protein>
<name>A0A927BYQ1_9GAMM</name>
<evidence type="ECO:0000313" key="3">
    <source>
        <dbReference type="Proteomes" id="UP000610558"/>
    </source>
</evidence>
<keyword evidence="1" id="KW-0812">Transmembrane</keyword>
<dbReference type="RefSeq" id="WP_190762371.1">
    <property type="nucleotide sequence ID" value="NZ_JACXLD010000001.1"/>
</dbReference>
<comment type="subcellular location">
    <subcellularLocation>
        <location evidence="1">Cell inner membrane</location>
        <topology evidence="1">Multi-pass membrane protein</topology>
    </subcellularLocation>
</comment>
<dbReference type="PANTHER" id="PTHR34300:SF2">
    <property type="entry name" value="QUEUOSINE PRECURSOR TRANSPORTER-RELATED"/>
    <property type="match status" value="1"/>
</dbReference>
<dbReference type="Proteomes" id="UP000610558">
    <property type="component" value="Unassembled WGS sequence"/>
</dbReference>
<dbReference type="InterPro" id="IPR003744">
    <property type="entry name" value="YhhQ"/>
</dbReference>
<feature type="transmembrane region" description="Helical" evidence="1">
    <location>
        <begin position="143"/>
        <end position="165"/>
    </location>
</feature>
<comment type="similarity">
    <text evidence="1">Belongs to the vitamin uptake transporter (VUT/ECF) (TC 2.A.88) family. Q precursor transporter subfamily.</text>
</comment>
<feature type="transmembrane region" description="Helical" evidence="1">
    <location>
        <begin position="89"/>
        <end position="109"/>
    </location>
</feature>
<dbReference type="Pfam" id="PF02592">
    <property type="entry name" value="Vut_1"/>
    <property type="match status" value="1"/>
</dbReference>
<keyword evidence="3" id="KW-1185">Reference proteome</keyword>
<feature type="transmembrane region" description="Helical" evidence="1">
    <location>
        <begin position="12"/>
        <end position="37"/>
    </location>
</feature>
<dbReference type="AlphaFoldDB" id="A0A927BYQ1"/>
<gene>
    <name evidence="2" type="ORF">IB286_03270</name>
</gene>
<dbReference type="GO" id="GO:0005886">
    <property type="term" value="C:plasma membrane"/>
    <property type="evidence" value="ECO:0007669"/>
    <property type="project" value="UniProtKB-SubCell"/>
</dbReference>
<keyword evidence="1" id="KW-0472">Membrane</keyword>
<comment type="function">
    <text evidence="1">Involved in the import of queuosine (Q) precursors, required for Q precursor salvage.</text>
</comment>
<sequence length="270" mass="30219">MIQTIVNNRPIKLFILLGGFFIANALIAEFIGVKIFSLEKTLGLTPANFSFFGVDNLSFNLTAGVLLWPVVFVMTDIINEYYGMRGVRLLSWLAAGLIAYAFVMFYFGIHLTPADFWPQSHIPTELDETGKQAILSKVSDYDYAYRLVFGQGLWIIIGSLIAFLIGQIIDVKVFHRIKRMTGDRFIWLRATGSTLISQFIDSFVVLFIAFYIGANWSLSLVLAIGVVNYIYKFVMAIALTPCLYLARMAIEAYLGKEQASELKAAALAES</sequence>
<feature type="transmembrane region" description="Helical" evidence="1">
    <location>
        <begin position="186"/>
        <end position="212"/>
    </location>
</feature>
<dbReference type="GO" id="GO:0022857">
    <property type="term" value="F:transmembrane transporter activity"/>
    <property type="evidence" value="ECO:0007669"/>
    <property type="project" value="UniProtKB-UniRule"/>
</dbReference>
<keyword evidence="1" id="KW-1003">Cell membrane</keyword>
<feature type="transmembrane region" description="Helical" evidence="1">
    <location>
        <begin position="57"/>
        <end position="77"/>
    </location>
</feature>